<dbReference type="RefSeq" id="WP_273051970.1">
    <property type="nucleotide sequence ID" value="NZ_DAITTW010000068.1"/>
</dbReference>
<gene>
    <name evidence="1" type="ORF">DIW82_08050</name>
</gene>
<name>A0A3D4SZM9_9CORY</name>
<dbReference type="STRING" id="863239.GCA_000213935_01687"/>
<organism evidence="1 2">
    <name type="scientific">Corynebacterium nuruki</name>
    <dbReference type="NCBI Taxonomy" id="1032851"/>
    <lineage>
        <taxon>Bacteria</taxon>
        <taxon>Bacillati</taxon>
        <taxon>Actinomycetota</taxon>
        <taxon>Actinomycetes</taxon>
        <taxon>Mycobacteriales</taxon>
        <taxon>Corynebacteriaceae</taxon>
        <taxon>Corynebacterium</taxon>
    </lineage>
</organism>
<comment type="caution">
    <text evidence="1">The sequence shown here is derived from an EMBL/GenBank/DDBJ whole genome shotgun (WGS) entry which is preliminary data.</text>
</comment>
<evidence type="ECO:0000313" key="2">
    <source>
        <dbReference type="Proteomes" id="UP000261739"/>
    </source>
</evidence>
<sequence length="83" mass="8675">MVTDGVQDVTAAEILGGLPGTVDGVRDRLAVTCAPGPRHRLVQALGEVPPDDARELLATLCDDRDPAVAATARYLSRRPAAGR</sequence>
<reference evidence="1 2" key="1">
    <citation type="journal article" date="2018" name="Nat. Biotechnol.">
        <title>A standardized bacterial taxonomy based on genome phylogeny substantially revises the tree of life.</title>
        <authorList>
            <person name="Parks D.H."/>
            <person name="Chuvochina M."/>
            <person name="Waite D.W."/>
            <person name="Rinke C."/>
            <person name="Skarshewski A."/>
            <person name="Chaumeil P.A."/>
            <person name="Hugenholtz P."/>
        </authorList>
    </citation>
    <scope>NUCLEOTIDE SEQUENCE [LARGE SCALE GENOMIC DNA]</scope>
    <source>
        <strain evidence="1">UBA11247</strain>
    </source>
</reference>
<dbReference type="Proteomes" id="UP000261739">
    <property type="component" value="Unassembled WGS sequence"/>
</dbReference>
<protein>
    <recommendedName>
        <fullName evidence="3">HEAT repeat domain-containing protein</fullName>
    </recommendedName>
</protein>
<dbReference type="EMBL" id="DQID01000209">
    <property type="protein sequence ID" value="HCT14728.1"/>
    <property type="molecule type" value="Genomic_DNA"/>
</dbReference>
<evidence type="ECO:0008006" key="3">
    <source>
        <dbReference type="Google" id="ProtNLM"/>
    </source>
</evidence>
<evidence type="ECO:0000313" key="1">
    <source>
        <dbReference type="EMBL" id="HCT14728.1"/>
    </source>
</evidence>
<dbReference type="AlphaFoldDB" id="A0A3D4SZM9"/>
<proteinExistence type="predicted"/>
<accession>A0A3D4SZM9</accession>